<dbReference type="NCBIfam" id="TIGR02532">
    <property type="entry name" value="IV_pilin_GFxxxE"/>
    <property type="match status" value="1"/>
</dbReference>
<dbReference type="EMBL" id="JBHSZV010000014">
    <property type="protein sequence ID" value="MFC7061643.1"/>
    <property type="molecule type" value="Genomic_DNA"/>
</dbReference>
<proteinExistence type="predicted"/>
<evidence type="ECO:0000256" key="7">
    <source>
        <dbReference type="ARBA" id="ARBA00023287"/>
    </source>
</evidence>
<dbReference type="SUPFAM" id="SSF54523">
    <property type="entry name" value="Pili subunits"/>
    <property type="match status" value="1"/>
</dbReference>
<keyword evidence="5 9" id="KW-1133">Transmembrane helix</keyword>
<evidence type="ECO:0000256" key="8">
    <source>
        <dbReference type="SAM" id="MobiDB-lite"/>
    </source>
</evidence>
<dbReference type="PANTHER" id="PTHR30093">
    <property type="entry name" value="GENERAL SECRETION PATHWAY PROTEIN G"/>
    <property type="match status" value="1"/>
</dbReference>
<comment type="caution">
    <text evidence="10">The sequence shown here is derived from an EMBL/GenBank/DDBJ whole genome shotgun (WGS) entry which is preliminary data.</text>
</comment>
<gene>
    <name evidence="10" type="ORF">ACFQIC_07195</name>
</gene>
<keyword evidence="4 9" id="KW-0812">Transmembrane</keyword>
<evidence type="ECO:0000313" key="11">
    <source>
        <dbReference type="Proteomes" id="UP001596410"/>
    </source>
</evidence>
<dbReference type="RefSeq" id="WP_204707191.1">
    <property type="nucleotide sequence ID" value="NZ_JBHSZV010000014.1"/>
</dbReference>
<dbReference type="InterPro" id="IPR012902">
    <property type="entry name" value="N_methyl_site"/>
</dbReference>
<dbReference type="PROSITE" id="PS00409">
    <property type="entry name" value="PROKAR_NTER_METHYL"/>
    <property type="match status" value="1"/>
</dbReference>
<evidence type="ECO:0000256" key="4">
    <source>
        <dbReference type="ARBA" id="ARBA00022692"/>
    </source>
</evidence>
<keyword evidence="11" id="KW-1185">Reference proteome</keyword>
<feature type="compositionally biased region" description="Polar residues" evidence="8">
    <location>
        <begin position="140"/>
        <end position="149"/>
    </location>
</feature>
<feature type="transmembrane region" description="Helical" evidence="9">
    <location>
        <begin position="20"/>
        <end position="39"/>
    </location>
</feature>
<evidence type="ECO:0000256" key="2">
    <source>
        <dbReference type="ARBA" id="ARBA00004241"/>
    </source>
</evidence>
<evidence type="ECO:0000256" key="6">
    <source>
        <dbReference type="ARBA" id="ARBA00023136"/>
    </source>
</evidence>
<keyword evidence="3" id="KW-0488">Methylation</keyword>
<dbReference type="InterPro" id="IPR045584">
    <property type="entry name" value="Pilin-like"/>
</dbReference>
<feature type="region of interest" description="Disordered" evidence="8">
    <location>
        <begin position="138"/>
        <end position="164"/>
    </location>
</feature>
<evidence type="ECO:0000256" key="1">
    <source>
        <dbReference type="ARBA" id="ARBA00004167"/>
    </source>
</evidence>
<organism evidence="10 11">
    <name type="scientific">Halobacillus seohaensis</name>
    <dbReference type="NCBI Taxonomy" id="447421"/>
    <lineage>
        <taxon>Bacteria</taxon>
        <taxon>Bacillati</taxon>
        <taxon>Bacillota</taxon>
        <taxon>Bacilli</taxon>
        <taxon>Bacillales</taxon>
        <taxon>Bacillaceae</taxon>
        <taxon>Halobacillus</taxon>
    </lineage>
</organism>
<dbReference type="Gene3D" id="3.30.700.10">
    <property type="entry name" value="Glycoprotein, Type 4 Pilin"/>
    <property type="match status" value="1"/>
</dbReference>
<evidence type="ECO:0000256" key="3">
    <source>
        <dbReference type="ARBA" id="ARBA00022481"/>
    </source>
</evidence>
<evidence type="ECO:0000256" key="9">
    <source>
        <dbReference type="SAM" id="Phobius"/>
    </source>
</evidence>
<keyword evidence="7" id="KW-0178">Competence</keyword>
<accession>A0ABW2EJS2</accession>
<evidence type="ECO:0000313" key="10">
    <source>
        <dbReference type="EMBL" id="MFC7061643.1"/>
    </source>
</evidence>
<reference evidence="11" key="1">
    <citation type="journal article" date="2019" name="Int. J. Syst. Evol. Microbiol.">
        <title>The Global Catalogue of Microorganisms (GCM) 10K type strain sequencing project: providing services to taxonomists for standard genome sequencing and annotation.</title>
        <authorList>
            <consortium name="The Broad Institute Genomics Platform"/>
            <consortium name="The Broad Institute Genome Sequencing Center for Infectious Disease"/>
            <person name="Wu L."/>
            <person name="Ma J."/>
        </authorList>
    </citation>
    <scope>NUCLEOTIDE SEQUENCE [LARGE SCALE GENOMIC DNA]</scope>
    <source>
        <strain evidence="11">CGMCC 4.1621</strain>
    </source>
</reference>
<dbReference type="InterPro" id="IPR002416">
    <property type="entry name" value="T2SS_protein-GspH"/>
</dbReference>
<dbReference type="Pfam" id="PF07963">
    <property type="entry name" value="N_methyl"/>
    <property type="match status" value="1"/>
</dbReference>
<dbReference type="Proteomes" id="UP001596410">
    <property type="component" value="Unassembled WGS sequence"/>
</dbReference>
<evidence type="ECO:0000256" key="5">
    <source>
        <dbReference type="ARBA" id="ARBA00022989"/>
    </source>
</evidence>
<dbReference type="PRINTS" id="PR00885">
    <property type="entry name" value="BCTERIALGSPH"/>
</dbReference>
<comment type="subcellular location">
    <subcellularLocation>
        <location evidence="2">Cell surface</location>
    </subcellularLocation>
    <subcellularLocation>
        <location evidence="1">Membrane</location>
        <topology evidence="1">Single-pass membrane protein</topology>
    </subcellularLocation>
</comment>
<sequence>MFITWKKSLKNQKGFTLVELLAVIVILGIIAAIAVPSIGNVIENSKKDATVANAEQMIEASRLLVTSENIPTGDNASVTIDLKDDGNETYSLIGDGYLSSDLKDPDGNSYESGGVEVTKADSGSMSYSVYLDAGNDNYDIGSSGNSNNPDFIKSEDLNRGKVGN</sequence>
<feature type="compositionally biased region" description="Basic and acidic residues" evidence="8">
    <location>
        <begin position="152"/>
        <end position="164"/>
    </location>
</feature>
<keyword evidence="6 9" id="KW-0472">Membrane</keyword>
<name>A0ABW2EJS2_9BACI</name>
<protein>
    <submittedName>
        <fullName evidence="10">Type II secretion system protein</fullName>
    </submittedName>
</protein>